<feature type="domain" description="HTH tetR-type" evidence="3">
    <location>
        <begin position="11"/>
        <end position="71"/>
    </location>
</feature>
<evidence type="ECO:0000256" key="2">
    <source>
        <dbReference type="PROSITE-ProRule" id="PRU00335"/>
    </source>
</evidence>
<dbReference type="Pfam" id="PF00440">
    <property type="entry name" value="TetR_N"/>
    <property type="match status" value="1"/>
</dbReference>
<dbReference type="EMBL" id="OBDZ01000001">
    <property type="protein sequence ID" value="SNY05474.1"/>
    <property type="molecule type" value="Genomic_DNA"/>
</dbReference>
<evidence type="ECO:0000313" key="5">
    <source>
        <dbReference type="Proteomes" id="UP000219573"/>
    </source>
</evidence>
<dbReference type="SUPFAM" id="SSF46689">
    <property type="entry name" value="Homeodomain-like"/>
    <property type="match status" value="1"/>
</dbReference>
<keyword evidence="1 2" id="KW-0238">DNA-binding</keyword>
<dbReference type="PRINTS" id="PR00455">
    <property type="entry name" value="HTHTETR"/>
</dbReference>
<proteinExistence type="predicted"/>
<dbReference type="PROSITE" id="PS50977">
    <property type="entry name" value="HTH_TETR_2"/>
    <property type="match status" value="1"/>
</dbReference>
<dbReference type="InterPro" id="IPR009057">
    <property type="entry name" value="Homeodomain-like_sf"/>
</dbReference>
<dbReference type="GO" id="GO:0003677">
    <property type="term" value="F:DNA binding"/>
    <property type="evidence" value="ECO:0007669"/>
    <property type="project" value="UniProtKB-UniRule"/>
</dbReference>
<evidence type="ECO:0000256" key="1">
    <source>
        <dbReference type="ARBA" id="ARBA00023125"/>
    </source>
</evidence>
<feature type="DNA-binding region" description="H-T-H motif" evidence="2">
    <location>
        <begin position="34"/>
        <end position="53"/>
    </location>
</feature>
<evidence type="ECO:0000259" key="3">
    <source>
        <dbReference type="PROSITE" id="PS50977"/>
    </source>
</evidence>
<sequence length="209" mass="24389">MPTDTFFNLPQEKQDRIIAVAIDEFANYAYHNSTINRIVEKAEIAKGSFYQYFNGKKDLFKYIMLDIIGKRKLEYLDYMVENMDKLNFFHHLRELYLGGVKFAKDNPKLQAIATKFIKDSSNDLKKEILGETAVAGNDFMKELLVKGVKEAEIKPDLNIDVIVFILIQFNFSAFEFLFNKIEVWDEEQIVALIDDLLYIVENGIKNKNY</sequence>
<protein>
    <submittedName>
        <fullName evidence="4">Transcriptional regulator, TetR family</fullName>
    </submittedName>
</protein>
<dbReference type="PANTHER" id="PTHR43479:SF11">
    <property type="entry name" value="ACREF_ENVCD OPERON REPRESSOR-RELATED"/>
    <property type="match status" value="1"/>
</dbReference>
<name>A0A285F424_9FIRM</name>
<dbReference type="OrthoDB" id="9785164at2"/>
<dbReference type="Proteomes" id="UP000219573">
    <property type="component" value="Unassembled WGS sequence"/>
</dbReference>
<dbReference type="AlphaFoldDB" id="A0A285F424"/>
<dbReference type="InterPro" id="IPR036271">
    <property type="entry name" value="Tet_transcr_reg_TetR-rel_C_sf"/>
</dbReference>
<organism evidence="4 5">
    <name type="scientific">Orenia metallireducens</name>
    <dbReference type="NCBI Taxonomy" id="1413210"/>
    <lineage>
        <taxon>Bacteria</taxon>
        <taxon>Bacillati</taxon>
        <taxon>Bacillota</taxon>
        <taxon>Clostridia</taxon>
        <taxon>Halanaerobiales</taxon>
        <taxon>Halobacteroidaceae</taxon>
        <taxon>Orenia</taxon>
    </lineage>
</organism>
<accession>A0A285F424</accession>
<dbReference type="InterPro" id="IPR050624">
    <property type="entry name" value="HTH-type_Tx_Regulator"/>
</dbReference>
<dbReference type="SUPFAM" id="SSF48498">
    <property type="entry name" value="Tetracyclin repressor-like, C-terminal domain"/>
    <property type="match status" value="1"/>
</dbReference>
<dbReference type="Gene3D" id="1.10.357.10">
    <property type="entry name" value="Tetracycline Repressor, domain 2"/>
    <property type="match status" value="1"/>
</dbReference>
<keyword evidence="5" id="KW-1185">Reference proteome</keyword>
<dbReference type="RefSeq" id="WP_097016111.1">
    <property type="nucleotide sequence ID" value="NZ_OBDZ01000001.1"/>
</dbReference>
<reference evidence="5" key="1">
    <citation type="submission" date="2017-09" db="EMBL/GenBank/DDBJ databases">
        <authorList>
            <person name="Varghese N."/>
            <person name="Submissions S."/>
        </authorList>
    </citation>
    <scope>NUCLEOTIDE SEQUENCE [LARGE SCALE GENOMIC DNA]</scope>
    <source>
        <strain evidence="5">MSL47</strain>
    </source>
</reference>
<evidence type="ECO:0000313" key="4">
    <source>
        <dbReference type="EMBL" id="SNY05474.1"/>
    </source>
</evidence>
<dbReference type="InterPro" id="IPR001647">
    <property type="entry name" value="HTH_TetR"/>
</dbReference>
<gene>
    <name evidence="4" type="ORF">SAMN06265827_10164</name>
</gene>
<dbReference type="PANTHER" id="PTHR43479">
    <property type="entry name" value="ACREF/ENVCD OPERON REPRESSOR-RELATED"/>
    <property type="match status" value="1"/>
</dbReference>